<protein>
    <submittedName>
        <fullName evidence="3">LysM peptidoglycan-binding domain-containing protein</fullName>
    </submittedName>
</protein>
<dbReference type="RefSeq" id="WP_378130170.1">
    <property type="nucleotide sequence ID" value="NZ_JBHSMI010000009.1"/>
</dbReference>
<dbReference type="CDD" id="cd00118">
    <property type="entry name" value="LysM"/>
    <property type="match status" value="2"/>
</dbReference>
<comment type="caution">
    <text evidence="3">The sequence shown here is derived from an EMBL/GenBank/DDBJ whole genome shotgun (WGS) entry which is preliminary data.</text>
</comment>
<dbReference type="PANTHER" id="PTHR33734">
    <property type="entry name" value="LYSM DOMAIN-CONTAINING GPI-ANCHORED PROTEIN 2"/>
    <property type="match status" value="1"/>
</dbReference>
<feature type="compositionally biased region" description="Gly residues" evidence="1">
    <location>
        <begin position="109"/>
        <end position="127"/>
    </location>
</feature>
<dbReference type="Pfam" id="PF01476">
    <property type="entry name" value="LysM"/>
    <property type="match status" value="2"/>
</dbReference>
<dbReference type="InterPro" id="IPR036779">
    <property type="entry name" value="LysM_dom_sf"/>
</dbReference>
<feature type="compositionally biased region" description="Basic residues" evidence="1">
    <location>
        <begin position="457"/>
        <end position="475"/>
    </location>
</feature>
<dbReference type="EMBL" id="JBHSMI010000009">
    <property type="protein sequence ID" value="MFC5402071.1"/>
    <property type="molecule type" value="Genomic_DNA"/>
</dbReference>
<evidence type="ECO:0000259" key="2">
    <source>
        <dbReference type="PROSITE" id="PS51782"/>
    </source>
</evidence>
<feature type="region of interest" description="Disordered" evidence="1">
    <location>
        <begin position="107"/>
        <end position="156"/>
    </location>
</feature>
<name>A0ABW0HLJ6_9BACL</name>
<organism evidence="3 4">
    <name type="scientific">Cohnella soli</name>
    <dbReference type="NCBI Taxonomy" id="425005"/>
    <lineage>
        <taxon>Bacteria</taxon>
        <taxon>Bacillati</taxon>
        <taxon>Bacillota</taxon>
        <taxon>Bacilli</taxon>
        <taxon>Bacillales</taxon>
        <taxon>Paenibacillaceae</taxon>
        <taxon>Cohnella</taxon>
    </lineage>
</organism>
<proteinExistence type="predicted"/>
<dbReference type="InterPro" id="IPR018392">
    <property type="entry name" value="LysM"/>
</dbReference>
<reference evidence="4" key="1">
    <citation type="journal article" date="2019" name="Int. J. Syst. Evol. Microbiol.">
        <title>The Global Catalogue of Microorganisms (GCM) 10K type strain sequencing project: providing services to taxonomists for standard genome sequencing and annotation.</title>
        <authorList>
            <consortium name="The Broad Institute Genomics Platform"/>
            <consortium name="The Broad Institute Genome Sequencing Center for Infectious Disease"/>
            <person name="Wu L."/>
            <person name="Ma J."/>
        </authorList>
    </citation>
    <scope>NUCLEOTIDE SEQUENCE [LARGE SCALE GENOMIC DNA]</scope>
    <source>
        <strain evidence="4">CGMCC 1.18575</strain>
    </source>
</reference>
<keyword evidence="4" id="KW-1185">Reference proteome</keyword>
<evidence type="ECO:0000313" key="3">
    <source>
        <dbReference type="EMBL" id="MFC5402071.1"/>
    </source>
</evidence>
<feature type="domain" description="LysM" evidence="2">
    <location>
        <begin position="59"/>
        <end position="104"/>
    </location>
</feature>
<dbReference type="Proteomes" id="UP001596113">
    <property type="component" value="Unassembled WGS sequence"/>
</dbReference>
<evidence type="ECO:0000256" key="1">
    <source>
        <dbReference type="SAM" id="MobiDB-lite"/>
    </source>
</evidence>
<dbReference type="SUPFAM" id="SSF54106">
    <property type="entry name" value="LysM domain"/>
    <property type="match status" value="2"/>
</dbReference>
<feature type="domain" description="LysM" evidence="2">
    <location>
        <begin position="2"/>
        <end position="47"/>
    </location>
</feature>
<feature type="region of interest" description="Disordered" evidence="1">
    <location>
        <begin position="418"/>
        <end position="486"/>
    </location>
</feature>
<feature type="compositionally biased region" description="Basic and acidic residues" evidence="1">
    <location>
        <begin position="431"/>
        <end position="442"/>
    </location>
</feature>
<accession>A0ABW0HLJ6</accession>
<gene>
    <name evidence="3" type="ORF">ACFPOF_04910</name>
</gene>
<dbReference type="PROSITE" id="PS51782">
    <property type="entry name" value="LYSM"/>
    <property type="match status" value="2"/>
</dbReference>
<evidence type="ECO:0000313" key="4">
    <source>
        <dbReference type="Proteomes" id="UP001596113"/>
    </source>
</evidence>
<dbReference type="SMART" id="SM00257">
    <property type="entry name" value="LysM"/>
    <property type="match status" value="2"/>
</dbReference>
<dbReference type="Gene3D" id="3.10.350.10">
    <property type="entry name" value="LysM domain"/>
    <property type="match status" value="2"/>
</dbReference>
<feature type="compositionally biased region" description="Pro residues" evidence="1">
    <location>
        <begin position="418"/>
        <end position="430"/>
    </location>
</feature>
<dbReference type="PANTHER" id="PTHR33734:SF22">
    <property type="entry name" value="MEMBRANE-BOUND LYTIC MUREIN TRANSGLYCOSYLASE D"/>
    <property type="match status" value="1"/>
</dbReference>
<feature type="compositionally biased region" description="Low complexity" evidence="1">
    <location>
        <begin position="143"/>
        <end position="152"/>
    </location>
</feature>
<sequence>MKIHMVKQGDTLYLIAQKYNVPLEELIQANPGISNPDAIDVGMKVKIPSHPKTMLGVIHQHVVKQGDTLWKLSKAWGVQLGDLVKANPQLKNPNALLTGEVVNIPQTGGSPGNAAGGAHDGGTGMGGKTNNSVMPAAGGKKNTAVQPAEEAPAPTPLPAPAPMPPVSQPIVETPIYGVHVEQVEMIHTYHMPPMHAPMQPPIQETQHEHHPHYGYGMPEPLPGLGGEMAMPPGYGYGQSYGHANAHGYGYPQGVMPAANTAHPYMNGLYTHQDISYSPPNPQGDIPSGYKSGCANCGGQSVLPYYYVADANAQHSAEFHSGDNDYEEGRLPYGVPFASPAAVPPYAAVQGAQLPLANAPYGGYPTFVSPMGDVPVGNPPIAEGLPSYGHGFGPNNIAPYGYGQPVPYGYGGLIPPIPPMPPMGPLPPMPPYRDDGEDLRPETGDDIQQAVQTQSAPAKKRQPKPKVKIAPRHISPKRKESLPWINW</sequence>